<name>A0A0F5VBH1_9GAMM</name>
<protein>
    <submittedName>
        <fullName evidence="1">Uncharacterized protein</fullName>
    </submittedName>
</protein>
<reference evidence="1 2" key="1">
    <citation type="submission" date="2014-12" db="EMBL/GenBank/DDBJ databases">
        <title>Mercury Reductase activity and rhizosphere competence traits in the genome of root associated Photobacterium halotolerans MELD1.</title>
        <authorList>
            <person name="Mathew D.C."/>
            <person name="Huang C.-C."/>
        </authorList>
    </citation>
    <scope>NUCLEOTIDE SEQUENCE [LARGE SCALE GENOMIC DNA]</scope>
    <source>
        <strain evidence="1 2">MELD1</strain>
    </source>
</reference>
<sequence length="284" mass="32765">MKAWLIFLVALWLPSLSLAQDLPRGMSFIGLTAEGWRAFTVGESGQPELVYDLIEPREFTWSPSADRMVFIYADGTIAERQNAATQILVLNDARDAFTQIRLSRKGQELIAIRLFERKSEYTALSVWQPQRQHFSDIHQQLGKIFDPSANDDKYMFSVVTCMLDCGGIVQEAWVKDRATRDAKQLTLHNGILRYPIWDTHQQRTVYSLRTKKHFQLWQTNKSGESTQLTRTDGTDLWPSLSHTGELFFVRRTGGRGQLMQMSDEGEKQIQLDHIRDIRDLEITQ</sequence>
<dbReference type="Gene3D" id="2.120.10.30">
    <property type="entry name" value="TolB, C-terminal domain"/>
    <property type="match status" value="1"/>
</dbReference>
<keyword evidence="2" id="KW-1185">Reference proteome</keyword>
<dbReference type="Proteomes" id="UP000033633">
    <property type="component" value="Unassembled WGS sequence"/>
</dbReference>
<dbReference type="RefSeq" id="WP_046221418.1">
    <property type="nucleotide sequence ID" value="NZ_JWYV01000013.1"/>
</dbReference>
<comment type="caution">
    <text evidence="1">The sequence shown here is derived from an EMBL/GenBank/DDBJ whole genome shotgun (WGS) entry which is preliminary data.</text>
</comment>
<dbReference type="PATRIC" id="fig|265726.11.peg.1216"/>
<dbReference type="SUPFAM" id="SSF82171">
    <property type="entry name" value="DPP6 N-terminal domain-like"/>
    <property type="match status" value="1"/>
</dbReference>
<accession>A0A0F5VBH1</accession>
<dbReference type="OrthoDB" id="9758793at2"/>
<proteinExistence type="predicted"/>
<evidence type="ECO:0000313" key="1">
    <source>
        <dbReference type="EMBL" id="KKC99111.1"/>
    </source>
</evidence>
<dbReference type="STRING" id="265726.KY46_14830"/>
<dbReference type="AlphaFoldDB" id="A0A0F5VBH1"/>
<gene>
    <name evidence="1" type="ORF">KY46_14830</name>
</gene>
<organism evidence="1 2">
    <name type="scientific">Photobacterium halotolerans</name>
    <dbReference type="NCBI Taxonomy" id="265726"/>
    <lineage>
        <taxon>Bacteria</taxon>
        <taxon>Pseudomonadati</taxon>
        <taxon>Pseudomonadota</taxon>
        <taxon>Gammaproteobacteria</taxon>
        <taxon>Vibrionales</taxon>
        <taxon>Vibrionaceae</taxon>
        <taxon>Photobacterium</taxon>
    </lineage>
</organism>
<evidence type="ECO:0000313" key="2">
    <source>
        <dbReference type="Proteomes" id="UP000033633"/>
    </source>
</evidence>
<dbReference type="EMBL" id="JWYV01000013">
    <property type="protein sequence ID" value="KKC99111.1"/>
    <property type="molecule type" value="Genomic_DNA"/>
</dbReference>
<dbReference type="InterPro" id="IPR011042">
    <property type="entry name" value="6-blade_b-propeller_TolB-like"/>
</dbReference>